<evidence type="ECO:0000256" key="5">
    <source>
        <dbReference type="ARBA" id="ARBA00022692"/>
    </source>
</evidence>
<feature type="region of interest" description="Disordered" evidence="8">
    <location>
        <begin position="776"/>
        <end position="815"/>
    </location>
</feature>
<evidence type="ECO:0000256" key="8">
    <source>
        <dbReference type="SAM" id="MobiDB-lite"/>
    </source>
</evidence>
<dbReference type="GO" id="GO:0042910">
    <property type="term" value="F:xenobiotic transmembrane transporter activity"/>
    <property type="evidence" value="ECO:0007669"/>
    <property type="project" value="TreeGrafter"/>
</dbReference>
<dbReference type="FunFam" id="3.30.70.1430:FF:000001">
    <property type="entry name" value="Efflux pump membrane transporter"/>
    <property type="match status" value="1"/>
</dbReference>
<evidence type="ECO:0000256" key="7">
    <source>
        <dbReference type="ARBA" id="ARBA00023136"/>
    </source>
</evidence>
<feature type="transmembrane region" description="Helical" evidence="9">
    <location>
        <begin position="1026"/>
        <end position="1052"/>
    </location>
</feature>
<feature type="transmembrane region" description="Helical" evidence="9">
    <location>
        <begin position="463"/>
        <end position="481"/>
    </location>
</feature>
<keyword evidence="11" id="KW-1185">Reference proteome</keyword>
<dbReference type="GeneID" id="95551879"/>
<dbReference type="Gene3D" id="3.30.70.1320">
    <property type="entry name" value="Multidrug efflux transporter AcrB pore domain like"/>
    <property type="match status" value="1"/>
</dbReference>
<dbReference type="FunFam" id="1.20.1640.10:FF:000001">
    <property type="entry name" value="Efflux pump membrane transporter"/>
    <property type="match status" value="1"/>
</dbReference>
<name>A0A1X7FVY0_TRICW</name>
<feature type="transmembrane region" description="Helical" evidence="9">
    <location>
        <begin position="528"/>
        <end position="548"/>
    </location>
</feature>
<evidence type="ECO:0000313" key="10">
    <source>
        <dbReference type="EMBL" id="SMF59656.1"/>
    </source>
</evidence>
<dbReference type="PANTHER" id="PTHR32063">
    <property type="match status" value="1"/>
</dbReference>
<dbReference type="Pfam" id="PF00873">
    <property type="entry name" value="ACR_tran"/>
    <property type="match status" value="1"/>
</dbReference>
<dbReference type="PRINTS" id="PR00702">
    <property type="entry name" value="ACRIFLAVINRP"/>
</dbReference>
<keyword evidence="4" id="KW-0997">Cell inner membrane</keyword>
<organism evidence="10 11">
    <name type="scientific">Trinickia caryophylli</name>
    <name type="common">Paraburkholderia caryophylli</name>
    <dbReference type="NCBI Taxonomy" id="28094"/>
    <lineage>
        <taxon>Bacteria</taxon>
        <taxon>Pseudomonadati</taxon>
        <taxon>Pseudomonadota</taxon>
        <taxon>Betaproteobacteria</taxon>
        <taxon>Burkholderiales</taxon>
        <taxon>Burkholderiaceae</taxon>
        <taxon>Trinickia</taxon>
    </lineage>
</organism>
<keyword evidence="2" id="KW-0813">Transport</keyword>
<evidence type="ECO:0000256" key="6">
    <source>
        <dbReference type="ARBA" id="ARBA00022989"/>
    </source>
</evidence>
<proteinExistence type="predicted"/>
<dbReference type="Gene3D" id="3.30.70.1440">
    <property type="entry name" value="Multidrug efflux transporter AcrB pore domain"/>
    <property type="match status" value="2"/>
</dbReference>
<keyword evidence="7 9" id="KW-0472">Membrane</keyword>
<evidence type="ECO:0000256" key="3">
    <source>
        <dbReference type="ARBA" id="ARBA00022475"/>
    </source>
</evidence>
<dbReference type="STRING" id="28094.SAMN06295900_11210"/>
<dbReference type="InterPro" id="IPR001036">
    <property type="entry name" value="Acrflvin-R"/>
</dbReference>
<dbReference type="RefSeq" id="WP_085229104.1">
    <property type="nucleotide sequence ID" value="NZ_BSQD01000012.1"/>
</dbReference>
<accession>A0A1X7FVY0</accession>
<evidence type="ECO:0000256" key="2">
    <source>
        <dbReference type="ARBA" id="ARBA00022448"/>
    </source>
</evidence>
<dbReference type="Proteomes" id="UP000192911">
    <property type="component" value="Unassembled WGS sequence"/>
</dbReference>
<evidence type="ECO:0000256" key="9">
    <source>
        <dbReference type="SAM" id="Phobius"/>
    </source>
</evidence>
<gene>
    <name evidence="10" type="ORF">SAMN06295900_11210</name>
</gene>
<evidence type="ECO:0000313" key="11">
    <source>
        <dbReference type="Proteomes" id="UP000192911"/>
    </source>
</evidence>
<sequence>MNISRPFIRRPIATGLMAFALLVVGLMAYRLMSVSALPEVDYPTIQVYTQYPGAAPDVMSSSVTAPLEKQFGQMAGLKRMNSTSALGVSLITLQFQTTTSLDEAEQEVQAAINSADSTLPSNLPYPPVYNKVNPADTAILTLAVTSDTLPLTRVEDLADTRIAQKLSQVGGVGLVTLSGGARPAVRVQTNTRALNAMGLSLEDVRTAIGDANVNTAKGSIDGPLQAFTIDANDQLGSADEYAKLVLAYKNGAPVRLADVASITEAAENPRQAAWSGTAPAIVINVQRQPGANVIEVVDRIEALLPQLRATMPSTVKIGVLSDRTRTIRASVREVKFELAAAVALVVMVIFVFLRRAALTLIPAVTVPFALVGTLAVIYVLGFSVNNLTLMALTVATGFVVDDAIVMLENVMRHIEAGETPLDAALKGAREIGFTILSISVALVAVLIPLFFMPDVIGRLFREFAVTLAVAIVVSAWVSLTLTPMMASRMLRAQVPAQVSSDPGPSADFMDRLGARYMRALDWALSHQAAVTAGVALTAASTIALFVFMQKGFFPEQDTGLIEGIAQASPKVSFERMASLQQVLAQQLSRDPAVQSVSSLVGIDRNNATLNTARMLITLKDGGDTSRDVIARLAKATDGRAGMKLYLHPVQDLTLDDQINANSYRIGVQATDDAELAQWTSKLLAALRADPLFTDVQSQARQQGNVLRIDFDRATASRLGISAADVDNLLYDAFGDRQVSTIYTHVNQYHVTLGADAALLGTNPLAVFDGLYVGASSSSSSTSSTSSISSTSSSSSGSSGSTSSTTSTASSSSGSGGTAMAPLSGIASASLGSSALTVQRQGQFPYADVSFNVAAGVTLGTAVERVERIEAALRAPASVQISLEGAAELYRSSMANEALLLAGALIAVYILLGMLYESLVHPLTILSTLPSAAFGALGGLLLVGDELDIIGLIGIVLLVGIVMKNAIMMVDFALAAERESGLSARDAIRRACELRLRPILMTTCASLVGALPLAFGTGMGHELRQPLGVAIIGGLAVSQLLTLFSTPVIYLGLHRLAARLAGRRRRGEGAERAAGE</sequence>
<feature type="transmembrane region" description="Helical" evidence="9">
    <location>
        <begin position="995"/>
        <end position="1014"/>
    </location>
</feature>
<keyword evidence="3" id="KW-1003">Cell membrane</keyword>
<feature type="transmembrane region" description="Helical" evidence="9">
    <location>
        <begin position="431"/>
        <end position="451"/>
    </location>
</feature>
<comment type="subcellular location">
    <subcellularLocation>
        <location evidence="1">Cell inner membrane</location>
        <topology evidence="1">Multi-pass membrane protein</topology>
    </subcellularLocation>
</comment>
<dbReference type="InterPro" id="IPR027463">
    <property type="entry name" value="AcrB_DN_DC_subdom"/>
</dbReference>
<keyword evidence="5 9" id="KW-0812">Transmembrane</keyword>
<feature type="transmembrane region" description="Helical" evidence="9">
    <location>
        <begin position="948"/>
        <end position="974"/>
    </location>
</feature>
<feature type="transmembrane region" description="Helical" evidence="9">
    <location>
        <begin position="12"/>
        <end position="32"/>
    </location>
</feature>
<evidence type="ECO:0000256" key="1">
    <source>
        <dbReference type="ARBA" id="ARBA00004429"/>
    </source>
</evidence>
<reference evidence="11" key="1">
    <citation type="submission" date="2017-04" db="EMBL/GenBank/DDBJ databases">
        <authorList>
            <person name="Varghese N."/>
            <person name="Submissions S."/>
        </authorList>
    </citation>
    <scope>NUCLEOTIDE SEQUENCE [LARGE SCALE GENOMIC DNA]</scope>
    <source>
        <strain evidence="11">Ballard 720</strain>
    </source>
</reference>
<dbReference type="SUPFAM" id="SSF82693">
    <property type="entry name" value="Multidrug efflux transporter AcrB pore domain, PN1, PN2, PC1 and PC2 subdomains"/>
    <property type="match status" value="3"/>
</dbReference>
<dbReference type="Gene3D" id="1.20.1640.10">
    <property type="entry name" value="Multidrug efflux transporter AcrB transmembrane domain"/>
    <property type="match status" value="3"/>
</dbReference>
<dbReference type="OrthoDB" id="8764373at2"/>
<protein>
    <submittedName>
        <fullName evidence="10">Multidrug efflux pump</fullName>
    </submittedName>
</protein>
<feature type="transmembrane region" description="Helical" evidence="9">
    <location>
        <begin position="360"/>
        <end position="381"/>
    </location>
</feature>
<dbReference type="EMBL" id="FXAH01000012">
    <property type="protein sequence ID" value="SMF59656.1"/>
    <property type="molecule type" value="Genomic_DNA"/>
</dbReference>
<evidence type="ECO:0000256" key="4">
    <source>
        <dbReference type="ARBA" id="ARBA00022519"/>
    </source>
</evidence>
<dbReference type="Gene3D" id="3.30.70.1430">
    <property type="entry name" value="Multidrug efflux transporter AcrB pore domain"/>
    <property type="match status" value="2"/>
</dbReference>
<dbReference type="AlphaFoldDB" id="A0A1X7FVY0"/>
<dbReference type="SUPFAM" id="SSF82866">
    <property type="entry name" value="Multidrug efflux transporter AcrB transmembrane domain"/>
    <property type="match status" value="2"/>
</dbReference>
<dbReference type="PANTHER" id="PTHR32063:SF21">
    <property type="entry name" value="MULTIDRUG RESISTANCE PROTEIN MDTB"/>
    <property type="match status" value="1"/>
</dbReference>
<feature type="compositionally biased region" description="Low complexity" evidence="8">
    <location>
        <begin position="776"/>
        <end position="812"/>
    </location>
</feature>
<dbReference type="SUPFAM" id="SSF82714">
    <property type="entry name" value="Multidrug efflux transporter AcrB TolC docking domain, DN and DC subdomains"/>
    <property type="match status" value="2"/>
</dbReference>
<dbReference type="GO" id="GO:0005886">
    <property type="term" value="C:plasma membrane"/>
    <property type="evidence" value="ECO:0007669"/>
    <property type="project" value="UniProtKB-SubCell"/>
</dbReference>
<keyword evidence="6 9" id="KW-1133">Transmembrane helix</keyword>
<dbReference type="Gene3D" id="3.30.2090.10">
    <property type="entry name" value="Multidrug efflux transporter AcrB TolC docking domain, DN and DC subdomains"/>
    <property type="match status" value="3"/>
</dbReference>
<feature type="transmembrane region" description="Helical" evidence="9">
    <location>
        <begin position="336"/>
        <end position="353"/>
    </location>
</feature>
<feature type="transmembrane region" description="Helical" evidence="9">
    <location>
        <begin position="897"/>
        <end position="915"/>
    </location>
</feature>